<feature type="region of interest" description="Disordered" evidence="1">
    <location>
        <begin position="36"/>
        <end position="81"/>
    </location>
</feature>
<reference evidence="2 3" key="1">
    <citation type="submission" date="2012-01" db="EMBL/GenBank/DDBJ databases">
        <title>The Genome Sequence of Treponema denticola SP33.</title>
        <authorList>
            <consortium name="The Broad Institute Genome Sequencing Platform"/>
            <person name="Earl A."/>
            <person name="Ward D."/>
            <person name="Feldgarden M."/>
            <person name="Gevers D."/>
            <person name="Blanton J.M."/>
            <person name="Fenno C.J."/>
            <person name="Baranova O.V."/>
            <person name="Mathney J."/>
            <person name="Dewhirst F.E."/>
            <person name="Izard J."/>
            <person name="Young S.K."/>
            <person name="Zeng Q."/>
            <person name="Gargeya S."/>
            <person name="Fitzgerald M."/>
            <person name="Haas B."/>
            <person name="Abouelleil A."/>
            <person name="Alvarado L."/>
            <person name="Arachchi H.M."/>
            <person name="Berlin A."/>
            <person name="Chapman S.B."/>
            <person name="Gearin G."/>
            <person name="Goldberg J."/>
            <person name="Griggs A."/>
            <person name="Gujja S."/>
            <person name="Hansen M."/>
            <person name="Heiman D."/>
            <person name="Howarth C."/>
            <person name="Larimer J."/>
            <person name="Lui A."/>
            <person name="MacDonald P.J.P."/>
            <person name="McCowen C."/>
            <person name="Montmayeur A."/>
            <person name="Murphy C."/>
            <person name="Neiman D."/>
            <person name="Pearson M."/>
            <person name="Priest M."/>
            <person name="Roberts A."/>
            <person name="Saif S."/>
            <person name="Shea T."/>
            <person name="Sisk P."/>
            <person name="Stolte C."/>
            <person name="Sykes S."/>
            <person name="Wortman J."/>
            <person name="Nusbaum C."/>
            <person name="Birren B."/>
        </authorList>
    </citation>
    <scope>NUCLEOTIDE SEQUENCE [LARGE SCALE GENOMIC DNA]</scope>
    <source>
        <strain evidence="2 3">SP33</strain>
    </source>
</reference>
<protein>
    <submittedName>
        <fullName evidence="2">Uncharacterized protein</fullName>
    </submittedName>
</protein>
<name>M2AVH5_TREDN</name>
<evidence type="ECO:0000256" key="1">
    <source>
        <dbReference type="SAM" id="MobiDB-lite"/>
    </source>
</evidence>
<comment type="caution">
    <text evidence="2">The sequence shown here is derived from an EMBL/GenBank/DDBJ whole genome shotgun (WGS) entry which is preliminary data.</text>
</comment>
<accession>M2AVH5</accession>
<dbReference type="HOGENOM" id="CLU_1634644_0_0_12"/>
<dbReference type="Proteomes" id="UP000016183">
    <property type="component" value="Unassembled WGS sequence"/>
</dbReference>
<proteinExistence type="predicted"/>
<feature type="region of interest" description="Disordered" evidence="1">
    <location>
        <begin position="1"/>
        <end position="23"/>
    </location>
</feature>
<sequence length="162" mass="18280">MTDKHTARSYNHSHKKSAKSFAKGLDKAETHLIIFSNKQQATSNKQQATSNKQQATSNKQQATSNKQQATSNKQQATSGQSGISAQSAQCTQNTHKFLQLITRTGQKHCLRAFFTLHRLRKPQRPQRTQRIIKECLTQPLLKHLASLACSAVKLKNIRRTRC</sequence>
<organism evidence="2 3">
    <name type="scientific">Treponema denticola SP33</name>
    <dbReference type="NCBI Taxonomy" id="999437"/>
    <lineage>
        <taxon>Bacteria</taxon>
        <taxon>Pseudomonadati</taxon>
        <taxon>Spirochaetota</taxon>
        <taxon>Spirochaetia</taxon>
        <taxon>Spirochaetales</taxon>
        <taxon>Treponemataceae</taxon>
        <taxon>Treponema</taxon>
    </lineage>
</organism>
<evidence type="ECO:0000313" key="2">
    <source>
        <dbReference type="EMBL" id="EMB27371.1"/>
    </source>
</evidence>
<dbReference type="AlphaFoldDB" id="M2AVH5"/>
<gene>
    <name evidence="2" type="ORF">HMPREF9733_00290</name>
</gene>
<dbReference type="EMBL" id="AGDZ01000007">
    <property type="protein sequence ID" value="EMB27371.1"/>
    <property type="molecule type" value="Genomic_DNA"/>
</dbReference>
<evidence type="ECO:0000313" key="3">
    <source>
        <dbReference type="Proteomes" id="UP000016183"/>
    </source>
</evidence>
<feature type="compositionally biased region" description="Polar residues" evidence="1">
    <location>
        <begin position="36"/>
        <end position="73"/>
    </location>
</feature>